<dbReference type="InterPro" id="IPR044859">
    <property type="entry name" value="Allene_oxi_cyc_Dirigent"/>
</dbReference>
<comment type="subunit">
    <text evidence="2 4">Homodimer.</text>
</comment>
<keyword evidence="3 4" id="KW-0964">Secreted</keyword>
<evidence type="ECO:0000256" key="1">
    <source>
        <dbReference type="ARBA" id="ARBA00010746"/>
    </source>
</evidence>
<evidence type="ECO:0000256" key="3">
    <source>
        <dbReference type="ARBA" id="ARBA00022525"/>
    </source>
</evidence>
<dbReference type="Pfam" id="PF03018">
    <property type="entry name" value="Dirigent"/>
    <property type="match status" value="1"/>
</dbReference>
<comment type="caution">
    <text evidence="5">The sequence shown here is derived from an EMBL/GenBank/DDBJ whole genome shotgun (WGS) entry which is preliminary data.</text>
</comment>
<reference evidence="5 6" key="1">
    <citation type="journal article" date="2022" name="Cell">
        <title>Repeat-based holocentromeres influence genome architecture and karyotype evolution.</title>
        <authorList>
            <person name="Hofstatter P.G."/>
            <person name="Thangavel G."/>
            <person name="Lux T."/>
            <person name="Neumann P."/>
            <person name="Vondrak T."/>
            <person name="Novak P."/>
            <person name="Zhang M."/>
            <person name="Costa L."/>
            <person name="Castellani M."/>
            <person name="Scott A."/>
            <person name="Toegelov H."/>
            <person name="Fuchs J."/>
            <person name="Mata-Sucre Y."/>
            <person name="Dias Y."/>
            <person name="Vanzela A.L.L."/>
            <person name="Huettel B."/>
            <person name="Almeida C.C.S."/>
            <person name="Simkova H."/>
            <person name="Souza G."/>
            <person name="Pedrosa-Harand A."/>
            <person name="Macas J."/>
            <person name="Mayer K.F.X."/>
            <person name="Houben A."/>
            <person name="Marques A."/>
        </authorList>
    </citation>
    <scope>NUCLEOTIDE SEQUENCE [LARGE SCALE GENOMIC DNA]</scope>
    <source>
        <strain evidence="5">RhyTen1mFocal</strain>
    </source>
</reference>
<keyword evidence="6" id="KW-1185">Reference proteome</keyword>
<dbReference type="InterPro" id="IPR004265">
    <property type="entry name" value="Dirigent"/>
</dbReference>
<sequence>MLPSMATSMFSSDLLLLLFLCWATTSTLVTSSEQGNNNYLISSHIVSHAAVEKQSHFRFYWHEWIRGSNQTAVSIAQAPEFKKSLTNFSKVFVLDDPLRTGPDENSKLVGKVQGFDVAAGLYKLELLVAVNFVFTDGEYNGSTIAVFGHNEALTTVRELPIVGGSGLFRFARGYVQLRTNLFDQKIGYAVLECNVFVNHY</sequence>
<dbReference type="AlphaFoldDB" id="A0AAD5WAZ2"/>
<dbReference type="GO" id="GO:0048046">
    <property type="term" value="C:apoplast"/>
    <property type="evidence" value="ECO:0007669"/>
    <property type="project" value="UniProtKB-SubCell"/>
</dbReference>
<evidence type="ECO:0000313" key="5">
    <source>
        <dbReference type="EMBL" id="KAJ3685302.1"/>
    </source>
</evidence>
<gene>
    <name evidence="5" type="ORF">LUZ61_014466</name>
</gene>
<feature type="signal peptide" evidence="4">
    <location>
        <begin position="1"/>
        <end position="23"/>
    </location>
</feature>
<comment type="similarity">
    <text evidence="1 4">Belongs to the plant dirigent protein family.</text>
</comment>
<protein>
    <recommendedName>
        <fullName evidence="4">Dirigent protein</fullName>
    </recommendedName>
</protein>
<dbReference type="PANTHER" id="PTHR21495">
    <property type="entry name" value="NUCLEOPORIN-RELATED"/>
    <property type="match status" value="1"/>
</dbReference>
<organism evidence="5 6">
    <name type="scientific">Rhynchospora tenuis</name>
    <dbReference type="NCBI Taxonomy" id="198213"/>
    <lineage>
        <taxon>Eukaryota</taxon>
        <taxon>Viridiplantae</taxon>
        <taxon>Streptophyta</taxon>
        <taxon>Embryophyta</taxon>
        <taxon>Tracheophyta</taxon>
        <taxon>Spermatophyta</taxon>
        <taxon>Magnoliopsida</taxon>
        <taxon>Liliopsida</taxon>
        <taxon>Poales</taxon>
        <taxon>Cyperaceae</taxon>
        <taxon>Cyperoideae</taxon>
        <taxon>Rhynchosporeae</taxon>
        <taxon>Rhynchospora</taxon>
    </lineage>
</organism>
<dbReference type="Gene3D" id="2.40.480.10">
    <property type="entry name" value="Allene oxide cyclase-like"/>
    <property type="match status" value="1"/>
</dbReference>
<keyword evidence="4" id="KW-0052">Apoplast</keyword>
<proteinExistence type="inferred from homology"/>
<feature type="chain" id="PRO_5041766771" description="Dirigent protein" evidence="4">
    <location>
        <begin position="24"/>
        <end position="200"/>
    </location>
</feature>
<evidence type="ECO:0000256" key="4">
    <source>
        <dbReference type="RuleBase" id="RU363099"/>
    </source>
</evidence>
<keyword evidence="4" id="KW-0732">Signal</keyword>
<evidence type="ECO:0000256" key="2">
    <source>
        <dbReference type="ARBA" id="ARBA00011738"/>
    </source>
</evidence>
<name>A0AAD5WAZ2_9POAL</name>
<dbReference type="GO" id="GO:0009699">
    <property type="term" value="P:phenylpropanoid biosynthetic process"/>
    <property type="evidence" value="ECO:0007669"/>
    <property type="project" value="UniProtKB-ARBA"/>
</dbReference>
<dbReference type="EMBL" id="JAMRDG010000002">
    <property type="protein sequence ID" value="KAJ3685302.1"/>
    <property type="molecule type" value="Genomic_DNA"/>
</dbReference>
<dbReference type="Proteomes" id="UP001210211">
    <property type="component" value="Unassembled WGS sequence"/>
</dbReference>
<comment type="function">
    <text evidence="4">Dirigent proteins impart stereoselectivity on the phenoxy radical-coupling reaction, yielding optically active lignans from two molecules of coniferyl alcohol in the biosynthesis of lignans, flavonolignans, and alkaloids and thus plays a central role in plant secondary metabolism.</text>
</comment>
<evidence type="ECO:0000313" key="6">
    <source>
        <dbReference type="Proteomes" id="UP001210211"/>
    </source>
</evidence>
<accession>A0AAD5WAZ2</accession>
<comment type="subcellular location">
    <subcellularLocation>
        <location evidence="4">Secreted</location>
        <location evidence="4">Extracellular space</location>
        <location evidence="4">Apoplast</location>
    </subcellularLocation>
</comment>